<dbReference type="InterPro" id="IPR045497">
    <property type="entry name" value="DUF6438"/>
</dbReference>
<dbReference type="EMBL" id="FPBK01000004">
    <property type="protein sequence ID" value="SFU45735.1"/>
    <property type="molecule type" value="Genomic_DNA"/>
</dbReference>
<evidence type="ECO:0000313" key="2">
    <source>
        <dbReference type="EMBL" id="SFU45735.1"/>
    </source>
</evidence>
<dbReference type="OrthoDB" id="7172369at2"/>
<evidence type="ECO:0000259" key="1">
    <source>
        <dbReference type="Pfam" id="PF20033"/>
    </source>
</evidence>
<name>A0A1I7GBC4_9FLAO</name>
<dbReference type="Pfam" id="PF20033">
    <property type="entry name" value="DUF6438"/>
    <property type="match status" value="1"/>
</dbReference>
<dbReference type="PROSITE" id="PS51257">
    <property type="entry name" value="PROKAR_LIPOPROTEIN"/>
    <property type="match status" value="1"/>
</dbReference>
<dbReference type="STRING" id="1224947.SAMN05216480_10462"/>
<gene>
    <name evidence="2" type="ORF">SAMN05216480_10462</name>
</gene>
<evidence type="ECO:0000313" key="3">
    <source>
        <dbReference type="Proteomes" id="UP000199138"/>
    </source>
</evidence>
<sequence length="283" mass="31666">MKKVLGICCLLVTIVSCSSKKASQDALQGNWQTAIKKSDAMDMNNYIMSFQDTACLYMSPYAYYSKYSVANDTLAIIEPSYNKGNATDWEQTSNYMFKIVNLDDTVLELQPISEEAKGLLLFTGNKNASTVTFEKIPVIDNTRPFQGLAFYSTVCFGACPAMYVELKADGSFTFFGERYTQKEGWYTGKLSKEAMQTVLTLVQSIPLESLEANYKANYTDAASRAVLINSGGKEYQTTVYGSSKEPVALRILLGTLLKMYERTELKKDPNAANTLSYPEFYKR</sequence>
<dbReference type="Proteomes" id="UP000199138">
    <property type="component" value="Unassembled WGS sequence"/>
</dbReference>
<dbReference type="AlphaFoldDB" id="A0A1I7GBC4"/>
<accession>A0A1I7GBC4</accession>
<feature type="domain" description="DUF6438" evidence="1">
    <location>
        <begin position="148"/>
        <end position="259"/>
    </location>
</feature>
<proteinExistence type="predicted"/>
<protein>
    <recommendedName>
        <fullName evidence="1">DUF6438 domain-containing protein</fullName>
    </recommendedName>
</protein>
<keyword evidence="3" id="KW-1185">Reference proteome</keyword>
<reference evidence="2 3" key="1">
    <citation type="submission" date="2016-10" db="EMBL/GenBank/DDBJ databases">
        <authorList>
            <person name="de Groot N.N."/>
        </authorList>
    </citation>
    <scope>NUCLEOTIDE SEQUENCE [LARGE SCALE GENOMIC DNA]</scope>
    <source>
        <strain evidence="2 3">CGMCC 1.12333</strain>
    </source>
</reference>
<dbReference type="RefSeq" id="WP_143106365.1">
    <property type="nucleotide sequence ID" value="NZ_FPBK01000004.1"/>
</dbReference>
<organism evidence="2 3">
    <name type="scientific">Pustulibacterium marinum</name>
    <dbReference type="NCBI Taxonomy" id="1224947"/>
    <lineage>
        <taxon>Bacteria</taxon>
        <taxon>Pseudomonadati</taxon>
        <taxon>Bacteroidota</taxon>
        <taxon>Flavobacteriia</taxon>
        <taxon>Flavobacteriales</taxon>
        <taxon>Flavobacteriaceae</taxon>
        <taxon>Pustulibacterium</taxon>
    </lineage>
</organism>